<dbReference type="PRINTS" id="PR00377">
    <property type="entry name" value="IMPHPHTASES"/>
</dbReference>
<keyword evidence="4" id="KW-1185">Reference proteome</keyword>
<dbReference type="RefSeq" id="WP_063634445.1">
    <property type="nucleotide sequence ID" value="NZ_CP015285.1"/>
</dbReference>
<keyword evidence="2" id="KW-0479">Metal-binding</keyword>
<feature type="binding site" evidence="2">
    <location>
        <position position="220"/>
    </location>
    <ligand>
        <name>Mg(2+)</name>
        <dbReference type="ChEBI" id="CHEBI:18420"/>
        <label>2</label>
    </ligand>
</feature>
<evidence type="ECO:0000313" key="4">
    <source>
        <dbReference type="Proteomes" id="UP000077405"/>
    </source>
</evidence>
<feature type="binding site" evidence="2">
    <location>
        <position position="99"/>
    </location>
    <ligand>
        <name>Mg(2+)</name>
        <dbReference type="ChEBI" id="CHEBI:18420"/>
        <label>1</label>
        <note>catalytic</note>
    </ligand>
</feature>
<dbReference type="GO" id="GO:0046872">
    <property type="term" value="F:metal ion binding"/>
    <property type="evidence" value="ECO:0007669"/>
    <property type="project" value="UniProtKB-KW"/>
</dbReference>
<dbReference type="Gene3D" id="3.40.190.80">
    <property type="match status" value="1"/>
</dbReference>
<dbReference type="Pfam" id="PF00459">
    <property type="entry name" value="Inositol_P"/>
    <property type="match status" value="1"/>
</dbReference>
<dbReference type="EMBL" id="CP015285">
    <property type="protein sequence ID" value="ANC91344.1"/>
    <property type="molecule type" value="Genomic_DNA"/>
</dbReference>
<dbReference type="Gene3D" id="3.30.540.10">
    <property type="entry name" value="Fructose-1,6-Bisphosphatase, subunit A, domain 1"/>
    <property type="match status" value="1"/>
</dbReference>
<dbReference type="PANTHER" id="PTHR20854:SF4">
    <property type="entry name" value="INOSITOL-1-MONOPHOSPHATASE-RELATED"/>
    <property type="match status" value="1"/>
</dbReference>
<feature type="binding site" evidence="2">
    <location>
        <position position="73"/>
    </location>
    <ligand>
        <name>Mg(2+)</name>
        <dbReference type="ChEBI" id="CHEBI:18420"/>
        <label>1</label>
        <note>catalytic</note>
    </ligand>
</feature>
<dbReference type="STRING" id="1226968.A6A40_05175"/>
<keyword evidence="2" id="KW-0460">Magnesium</keyword>
<dbReference type="AlphaFoldDB" id="A0A160JFJ3"/>
<name>A0A160JFJ3_9PROT</name>
<evidence type="ECO:0000256" key="2">
    <source>
        <dbReference type="PIRSR" id="PIRSR600760-2"/>
    </source>
</evidence>
<accession>A0A160JFJ3</accession>
<comment type="similarity">
    <text evidence="1">Belongs to the inositol monophosphatase superfamily.</text>
</comment>
<dbReference type="SUPFAM" id="SSF56655">
    <property type="entry name" value="Carbohydrate phosphatase"/>
    <property type="match status" value="1"/>
</dbReference>
<evidence type="ECO:0000256" key="1">
    <source>
        <dbReference type="ARBA" id="ARBA00009759"/>
    </source>
</evidence>
<evidence type="ECO:0000313" key="3">
    <source>
        <dbReference type="EMBL" id="ANC91344.1"/>
    </source>
</evidence>
<protein>
    <submittedName>
        <fullName evidence="3">Inositol-1-monophosphatase</fullName>
    </submittedName>
</protein>
<reference evidence="3 4" key="1">
    <citation type="journal article" date="2013" name="Int. J. Syst. Evol. Microbiol.">
        <title>Azospirillum humicireducens sp. nov., a nitrogen-fixing bacterium isolated from a microbial fuel cell.</title>
        <authorList>
            <person name="Zhou S."/>
            <person name="Han L."/>
            <person name="Wang Y."/>
            <person name="Yang G."/>
            <person name="Zhuang L."/>
            <person name="Hu P."/>
        </authorList>
    </citation>
    <scope>NUCLEOTIDE SEQUENCE [LARGE SCALE GENOMIC DNA]</scope>
    <source>
        <strain evidence="3 4">SgZ-5</strain>
    </source>
</reference>
<comment type="cofactor">
    <cofactor evidence="2">
        <name>Mg(2+)</name>
        <dbReference type="ChEBI" id="CHEBI:18420"/>
    </cofactor>
</comment>
<gene>
    <name evidence="3" type="ORF">A6A40_05175</name>
</gene>
<dbReference type="PANTHER" id="PTHR20854">
    <property type="entry name" value="INOSITOL MONOPHOSPHATASE"/>
    <property type="match status" value="1"/>
</dbReference>
<sequence length="270" mass="29109">MTGFPLPDIDLVSDLIRSVARTEIMPYFQKLDASGIRQKTGPTDLVTLADEAAERALTPALTALLPGSRVIGEEAASEDERVLDRIHGDDPVWIVDPVDGTINFAQGRPMFAVIVALACKGETVAGWIHDPVDGRMATAVKGQGAWLDGRQVHVAPAVPLPRMVGALSTRFCAEAMSRQLEERSAGLGERACLSSAAQEYLRLLEGRAHYSLYHRLMPWDHAAGVLLHAEAGGYSALIDGTPYRPGLLQGSILLAPDRDSWQALHGQLFG</sequence>
<dbReference type="InterPro" id="IPR000760">
    <property type="entry name" value="Inositol_monophosphatase-like"/>
</dbReference>
<dbReference type="OrthoDB" id="9785695at2"/>
<dbReference type="KEGG" id="ahu:A6A40_05175"/>
<dbReference type="GO" id="GO:0008934">
    <property type="term" value="F:inositol monophosphate 1-phosphatase activity"/>
    <property type="evidence" value="ECO:0007669"/>
    <property type="project" value="TreeGrafter"/>
</dbReference>
<feature type="binding site" evidence="2">
    <location>
        <position position="96"/>
    </location>
    <ligand>
        <name>Mg(2+)</name>
        <dbReference type="ChEBI" id="CHEBI:18420"/>
        <label>1</label>
        <note>catalytic</note>
    </ligand>
</feature>
<dbReference type="Proteomes" id="UP000077405">
    <property type="component" value="Chromosome"/>
</dbReference>
<proteinExistence type="inferred from homology"/>
<dbReference type="GO" id="GO:0006020">
    <property type="term" value="P:inositol metabolic process"/>
    <property type="evidence" value="ECO:0007669"/>
    <property type="project" value="TreeGrafter"/>
</dbReference>
<dbReference type="GO" id="GO:0007165">
    <property type="term" value="P:signal transduction"/>
    <property type="evidence" value="ECO:0007669"/>
    <property type="project" value="TreeGrafter"/>
</dbReference>
<organism evidence="3 4">
    <name type="scientific">Azospirillum humicireducens</name>
    <dbReference type="NCBI Taxonomy" id="1226968"/>
    <lineage>
        <taxon>Bacteria</taxon>
        <taxon>Pseudomonadati</taxon>
        <taxon>Pseudomonadota</taxon>
        <taxon>Alphaproteobacteria</taxon>
        <taxon>Rhodospirillales</taxon>
        <taxon>Azospirillaceae</taxon>
        <taxon>Azospirillum</taxon>
    </lineage>
</organism>